<dbReference type="AlphaFoldDB" id="A0A418YNH4"/>
<gene>
    <name evidence="8" type="ORF">D0Z70_18775</name>
</gene>
<feature type="domain" description="Flagellar hook-associated protein 2 N-terminal" evidence="6">
    <location>
        <begin position="16"/>
        <end position="113"/>
    </location>
</feature>
<dbReference type="GO" id="GO:0005576">
    <property type="term" value="C:extracellular region"/>
    <property type="evidence" value="ECO:0007669"/>
    <property type="project" value="UniProtKB-SubCell"/>
</dbReference>
<evidence type="ECO:0000256" key="5">
    <source>
        <dbReference type="RuleBase" id="RU362066"/>
    </source>
</evidence>
<proteinExistence type="inferred from homology"/>
<dbReference type="RefSeq" id="WP_119749102.1">
    <property type="nucleotide sequence ID" value="NZ_QVRA01000022.1"/>
</dbReference>
<dbReference type="OrthoDB" id="7388356at2"/>
<dbReference type="PANTHER" id="PTHR30288:SF0">
    <property type="entry name" value="FLAGELLAR HOOK-ASSOCIATED PROTEIN 2"/>
    <property type="match status" value="1"/>
</dbReference>
<evidence type="ECO:0000256" key="3">
    <source>
        <dbReference type="ARBA" id="ARBA00023054"/>
    </source>
</evidence>
<dbReference type="GO" id="GO:0009421">
    <property type="term" value="C:bacterial-type flagellum filament cap"/>
    <property type="evidence" value="ECO:0007669"/>
    <property type="project" value="InterPro"/>
</dbReference>
<dbReference type="EMBL" id="QVRA01000022">
    <property type="protein sequence ID" value="RJG52760.1"/>
    <property type="molecule type" value="Genomic_DNA"/>
</dbReference>
<sequence length="467" mass="47724">MASVSSSITTALGIGSGIDTKSLVTSLVAATRDPKEKVITDRQSLNSARISALASASSSLDTFADALSTLLSGTGYAGVPASNDTSIASVSLLPGGVPTGLPAQLEVQQLASARTLASTPVSGATAASAVGQGELTLTVGGSTAAITITATNNSYTGLAAAINASGLGVTASVVTDMQGTRLVMKGATGAANDFSLTSVSGVDLAAFAWNGTDSATMVSKASPQNAIIKLDGVEQHYASNTVDTAIANLRIDLNKAAPGTTVTLATTEPTTSMRDLMVEFVDAYNTLVKALNTATATGADSASAGVLNGDSSIRDMRRQLSAMTSTALSATGTYKTLSDIGVATNRDGTLKLNTETLDKAIAADPAAITQLLNPTVTSATNPGLAGLMDSVRDKIQNKDGALVQAQAKYKELAETLAEQLEKLDTQMASYEAQLTSVYSKMETRLTALKATQSYLDQQIEIWNNSDN</sequence>
<keyword evidence="4 5" id="KW-0975">Bacterial flagellum</keyword>
<dbReference type="InterPro" id="IPR040026">
    <property type="entry name" value="FliD"/>
</dbReference>
<dbReference type="Pfam" id="PF02465">
    <property type="entry name" value="FliD_N"/>
    <property type="match status" value="1"/>
</dbReference>
<keyword evidence="8" id="KW-0966">Cell projection</keyword>
<evidence type="ECO:0000256" key="1">
    <source>
        <dbReference type="ARBA" id="ARBA00009764"/>
    </source>
</evidence>
<comment type="subunit">
    <text evidence="2 5">Homopentamer.</text>
</comment>
<evidence type="ECO:0000256" key="2">
    <source>
        <dbReference type="ARBA" id="ARBA00011255"/>
    </source>
</evidence>
<feature type="domain" description="Flagellar hook-associated protein 2 C-terminal" evidence="7">
    <location>
        <begin position="224"/>
        <end position="449"/>
    </location>
</feature>
<comment type="subcellular location">
    <subcellularLocation>
        <location evidence="5">Secreted</location>
    </subcellularLocation>
    <subcellularLocation>
        <location evidence="5">Bacterial flagellum</location>
    </subcellularLocation>
</comment>
<dbReference type="GO" id="GO:0007155">
    <property type="term" value="P:cell adhesion"/>
    <property type="evidence" value="ECO:0007669"/>
    <property type="project" value="InterPro"/>
</dbReference>
<protein>
    <recommendedName>
        <fullName evidence="5">Flagellar hook-associated protein 2</fullName>
        <shortName evidence="5">HAP2</shortName>
    </recommendedName>
    <alternativeName>
        <fullName evidence="5">Flagellar cap protein</fullName>
    </alternativeName>
</protein>
<accession>A0A418YNH4</accession>
<dbReference type="PANTHER" id="PTHR30288">
    <property type="entry name" value="FLAGELLAR CAP/ASSEMBLY PROTEIN FLID"/>
    <property type="match status" value="1"/>
</dbReference>
<evidence type="ECO:0000313" key="8">
    <source>
        <dbReference type="EMBL" id="RJG52760.1"/>
    </source>
</evidence>
<keyword evidence="8" id="KW-0282">Flagellum</keyword>
<evidence type="ECO:0000256" key="4">
    <source>
        <dbReference type="ARBA" id="ARBA00023143"/>
    </source>
</evidence>
<keyword evidence="9" id="KW-1185">Reference proteome</keyword>
<reference evidence="8 9" key="1">
    <citation type="submission" date="2018-08" db="EMBL/GenBank/DDBJ databases">
        <title>Sphingobium sp. EO9.</title>
        <authorList>
            <person name="Park Y."/>
            <person name="Kim K.H."/>
            <person name="Jeon C.O."/>
        </authorList>
    </citation>
    <scope>NUCLEOTIDE SEQUENCE [LARGE SCALE GENOMIC DNA]</scope>
    <source>
        <strain evidence="8 9">EO9</strain>
    </source>
</reference>
<dbReference type="GO" id="GO:0071973">
    <property type="term" value="P:bacterial-type flagellum-dependent cell motility"/>
    <property type="evidence" value="ECO:0007669"/>
    <property type="project" value="TreeGrafter"/>
</dbReference>
<evidence type="ECO:0000313" key="9">
    <source>
        <dbReference type="Proteomes" id="UP000283469"/>
    </source>
</evidence>
<comment type="similarity">
    <text evidence="1 5">Belongs to the FliD family.</text>
</comment>
<organism evidence="8 9">
    <name type="scientific">Sphingobium terrigena</name>
    <dbReference type="NCBI Taxonomy" id="2304063"/>
    <lineage>
        <taxon>Bacteria</taxon>
        <taxon>Pseudomonadati</taxon>
        <taxon>Pseudomonadota</taxon>
        <taxon>Alphaproteobacteria</taxon>
        <taxon>Sphingomonadales</taxon>
        <taxon>Sphingomonadaceae</taxon>
        <taxon>Sphingobium</taxon>
    </lineage>
</organism>
<dbReference type="InterPro" id="IPR010809">
    <property type="entry name" value="FliD_C"/>
</dbReference>
<dbReference type="Proteomes" id="UP000283469">
    <property type="component" value="Unassembled WGS sequence"/>
</dbReference>
<keyword evidence="8" id="KW-0969">Cilium</keyword>
<dbReference type="InterPro" id="IPR003481">
    <property type="entry name" value="FliD_N"/>
</dbReference>
<feature type="coiled-coil region" evidence="5">
    <location>
        <begin position="395"/>
        <end position="433"/>
    </location>
</feature>
<dbReference type="Pfam" id="PF07195">
    <property type="entry name" value="FliD_C"/>
    <property type="match status" value="1"/>
</dbReference>
<evidence type="ECO:0000259" key="7">
    <source>
        <dbReference type="Pfam" id="PF07195"/>
    </source>
</evidence>
<name>A0A418YNH4_9SPHN</name>
<keyword evidence="3 5" id="KW-0175">Coiled coil</keyword>
<dbReference type="GO" id="GO:0009424">
    <property type="term" value="C:bacterial-type flagellum hook"/>
    <property type="evidence" value="ECO:0007669"/>
    <property type="project" value="UniProtKB-UniRule"/>
</dbReference>
<keyword evidence="5" id="KW-0964">Secreted</keyword>
<comment type="function">
    <text evidence="5">Required for morphogenesis and for the elongation of the flagellar filament by facilitating polymerization of the flagellin monomers at the tip of growing filament. Forms a capping structure, which prevents flagellin subunits (transported through the central channel of the flagellum) from leaking out without polymerization at the distal end.</text>
</comment>
<evidence type="ECO:0000259" key="6">
    <source>
        <dbReference type="Pfam" id="PF02465"/>
    </source>
</evidence>
<comment type="caution">
    <text evidence="8">The sequence shown here is derived from an EMBL/GenBank/DDBJ whole genome shotgun (WGS) entry which is preliminary data.</text>
</comment>